<dbReference type="EMBL" id="LT598455">
    <property type="protein sequence ID" value="SCU88307.1"/>
    <property type="molecule type" value="Genomic_DNA"/>
</dbReference>
<evidence type="ECO:0000256" key="1">
    <source>
        <dbReference type="SAM" id="MobiDB-lite"/>
    </source>
</evidence>
<feature type="compositionally biased region" description="Acidic residues" evidence="1">
    <location>
        <begin position="62"/>
        <end position="71"/>
    </location>
</feature>
<evidence type="ECO:0000313" key="2">
    <source>
        <dbReference type="EMBL" id="SCU88307.1"/>
    </source>
</evidence>
<evidence type="ECO:0000313" key="3">
    <source>
        <dbReference type="Proteomes" id="UP000190274"/>
    </source>
</evidence>
<reference evidence="3" key="1">
    <citation type="submission" date="2016-03" db="EMBL/GenBank/DDBJ databases">
        <authorList>
            <person name="Devillers H."/>
        </authorList>
    </citation>
    <scope>NUCLEOTIDE SEQUENCE [LARGE SCALE GENOMIC DNA]</scope>
</reference>
<dbReference type="STRING" id="1266660.A0A1G4JED7"/>
<feature type="region of interest" description="Disordered" evidence="1">
    <location>
        <begin position="395"/>
        <end position="423"/>
    </location>
</feature>
<gene>
    <name evidence="2" type="ORF">LADA_0E09406G</name>
</gene>
<keyword evidence="3" id="KW-1185">Reference proteome</keyword>
<feature type="region of interest" description="Disordered" evidence="1">
    <location>
        <begin position="22"/>
        <end position="71"/>
    </location>
</feature>
<accession>A0A1G4JED7</accession>
<dbReference type="Proteomes" id="UP000190274">
    <property type="component" value="Chromosome E"/>
</dbReference>
<dbReference type="OrthoDB" id="4036037at2759"/>
<dbReference type="AlphaFoldDB" id="A0A1G4JED7"/>
<name>A0A1G4JED7_9SACH</name>
<protein>
    <submittedName>
        <fullName evidence="2">LADA_0E09406g1_1</fullName>
    </submittedName>
</protein>
<sequence length="462" mass="52588">MHTGSPLMAQDYMVFDLSDHSSRPRHTLQSFPTAAAHSASERPSAYYQNSSGRLHFNRDEGGDTTDEEEEQSLIKPLMDAHNNASSESPLGGVPRTLPYRRTHKPQHSQTVTILDEPKASPPPFFEQPLTMSQFDLQQTQNYQQRAALRLQAEQQERKKPTSSEKILGKFCKWSRYSLTQSKETGPAVKRKKSMKRANSLSRRKDFSNGGEITQLAESGNFVFHRGFSLRRSRHPSLRYKFRSRAELTSVMNYINPESLPCSNFTSGQRMLVMQLKSPTFWQVMRLHPRFVFKTLPSKPIRKPSRNISQWYSPVEHRNSIKRKFPAVRRVASVRRTKSHPGPHRLSLSQLENKQLYNVWRHYLMSVVLQRIQFRQHLSTLYASSLSSTSQGNGYSAEFSFSTPSEGTHLHNTPSGSDSDSYGLTNSLTTSRSFKSFGQHGDVASLSSVGRADRGSRLPQKAH</sequence>
<proteinExistence type="predicted"/>
<organism evidence="2 3">
    <name type="scientific">Lachancea dasiensis</name>
    <dbReference type="NCBI Taxonomy" id="1072105"/>
    <lineage>
        <taxon>Eukaryota</taxon>
        <taxon>Fungi</taxon>
        <taxon>Dikarya</taxon>
        <taxon>Ascomycota</taxon>
        <taxon>Saccharomycotina</taxon>
        <taxon>Saccharomycetes</taxon>
        <taxon>Saccharomycetales</taxon>
        <taxon>Saccharomycetaceae</taxon>
        <taxon>Lachancea</taxon>
    </lineage>
</organism>